<comment type="caution">
    <text evidence="1">The sequence shown here is derived from an EMBL/GenBank/DDBJ whole genome shotgun (WGS) entry which is preliminary data.</text>
</comment>
<protein>
    <recommendedName>
        <fullName evidence="3">Reverse transcriptase Ty1/copia-type domain-containing protein</fullName>
    </recommendedName>
</protein>
<evidence type="ECO:0000313" key="2">
    <source>
        <dbReference type="Proteomes" id="UP000037035"/>
    </source>
</evidence>
<proteinExistence type="predicted"/>
<dbReference type="VEuPathDB" id="FungiDB:VP01_4435g3"/>
<evidence type="ECO:0000313" key="1">
    <source>
        <dbReference type="EMBL" id="KNZ50423.1"/>
    </source>
</evidence>
<dbReference type="OrthoDB" id="3344688at2759"/>
<dbReference type="EMBL" id="LAVV01009541">
    <property type="protein sequence ID" value="KNZ50423.1"/>
    <property type="molecule type" value="Genomic_DNA"/>
</dbReference>
<sequence length="91" mass="10239">MAPPPKLHPFNSNFITGEVGVNPLEYLSVIMSLNYMSVGTRPDITHGVNCLARFSSRPFEIHWKALKHLIGYLAGTKDRVLLIKQQKDTAF</sequence>
<dbReference type="AlphaFoldDB" id="A0A0L6UPG7"/>
<dbReference type="PANTHER" id="PTHR11439">
    <property type="entry name" value="GAG-POL-RELATED RETROTRANSPOSON"/>
    <property type="match status" value="1"/>
</dbReference>
<gene>
    <name evidence="1" type="ORF">VP01_4435g3</name>
</gene>
<organism evidence="1 2">
    <name type="scientific">Puccinia sorghi</name>
    <dbReference type="NCBI Taxonomy" id="27349"/>
    <lineage>
        <taxon>Eukaryota</taxon>
        <taxon>Fungi</taxon>
        <taxon>Dikarya</taxon>
        <taxon>Basidiomycota</taxon>
        <taxon>Pucciniomycotina</taxon>
        <taxon>Pucciniomycetes</taxon>
        <taxon>Pucciniales</taxon>
        <taxon>Pucciniaceae</taxon>
        <taxon>Puccinia</taxon>
    </lineage>
</organism>
<keyword evidence="2" id="KW-1185">Reference proteome</keyword>
<dbReference type="PANTHER" id="PTHR11439:SF467">
    <property type="entry name" value="INTEGRASE CATALYTIC DOMAIN-CONTAINING PROTEIN"/>
    <property type="match status" value="1"/>
</dbReference>
<dbReference type="STRING" id="27349.A0A0L6UPG7"/>
<accession>A0A0L6UPG7</accession>
<dbReference type="Proteomes" id="UP000037035">
    <property type="component" value="Unassembled WGS sequence"/>
</dbReference>
<evidence type="ECO:0008006" key="3">
    <source>
        <dbReference type="Google" id="ProtNLM"/>
    </source>
</evidence>
<reference evidence="1 2" key="1">
    <citation type="submission" date="2015-08" db="EMBL/GenBank/DDBJ databases">
        <title>Next Generation Sequencing and Analysis of the Genome of Puccinia sorghi L Schw, the Causal Agent of Maize Common Rust.</title>
        <authorList>
            <person name="Rochi L."/>
            <person name="Burguener G."/>
            <person name="Darino M."/>
            <person name="Turjanski A."/>
            <person name="Kreff E."/>
            <person name="Dieguez M.J."/>
            <person name="Sacco F."/>
        </authorList>
    </citation>
    <scope>NUCLEOTIDE SEQUENCE [LARGE SCALE GENOMIC DNA]</scope>
    <source>
        <strain evidence="1 2">RO10H11247</strain>
    </source>
</reference>
<name>A0A0L6UPG7_9BASI</name>